<name>A0A939GLH6_9BACT</name>
<organism evidence="3 4">
    <name type="scientific">Fibrella rubiginis</name>
    <dbReference type="NCBI Taxonomy" id="2817060"/>
    <lineage>
        <taxon>Bacteria</taxon>
        <taxon>Pseudomonadati</taxon>
        <taxon>Bacteroidota</taxon>
        <taxon>Cytophagia</taxon>
        <taxon>Cytophagales</taxon>
        <taxon>Spirosomataceae</taxon>
        <taxon>Fibrella</taxon>
    </lineage>
</organism>
<dbReference type="InterPro" id="IPR024311">
    <property type="entry name" value="Lipocalin-like"/>
</dbReference>
<feature type="chain" id="PRO_5037873243" evidence="1">
    <location>
        <begin position="19"/>
        <end position="182"/>
    </location>
</feature>
<evidence type="ECO:0000259" key="2">
    <source>
        <dbReference type="Pfam" id="PF13648"/>
    </source>
</evidence>
<dbReference type="Pfam" id="PF13648">
    <property type="entry name" value="Lipocalin_4"/>
    <property type="match status" value="1"/>
</dbReference>
<dbReference type="Proteomes" id="UP000664034">
    <property type="component" value="Unassembled WGS sequence"/>
</dbReference>
<comment type="caution">
    <text evidence="3">The sequence shown here is derived from an EMBL/GenBank/DDBJ whole genome shotgun (WGS) entry which is preliminary data.</text>
</comment>
<keyword evidence="4" id="KW-1185">Reference proteome</keyword>
<sequence length="182" mass="19554">MNRLSTLIALLFVSLFLANCKKSTDAVSPADVPSQLARKWAFSEIFVQTDAKRYTIPPTNVQLASDDNLITILSGGTYTYVDNKVTKNGKWALSNNNQTLTLTDADADASSWQIVSLTSSTMELGTITVDLSKAKQTDEEAGVAFACGIALSTIDKKSGGTVDFTKEPTPKTVQLIVKAKAQ</sequence>
<feature type="signal peptide" evidence="1">
    <location>
        <begin position="1"/>
        <end position="18"/>
    </location>
</feature>
<feature type="domain" description="Lipocalin-like" evidence="2">
    <location>
        <begin position="70"/>
        <end position="124"/>
    </location>
</feature>
<reference evidence="3" key="1">
    <citation type="submission" date="2021-03" db="EMBL/GenBank/DDBJ databases">
        <title>Fibrella sp. HMF5335 genome sequencing and assembly.</title>
        <authorList>
            <person name="Kang H."/>
            <person name="Kim H."/>
            <person name="Bae S."/>
            <person name="Joh K."/>
        </authorList>
    </citation>
    <scope>NUCLEOTIDE SEQUENCE</scope>
    <source>
        <strain evidence="3">HMF5335</strain>
    </source>
</reference>
<keyword evidence="1" id="KW-0732">Signal</keyword>
<accession>A0A939GLH6</accession>
<evidence type="ECO:0000256" key="1">
    <source>
        <dbReference type="SAM" id="SignalP"/>
    </source>
</evidence>
<dbReference type="RefSeq" id="WP_207366149.1">
    <property type="nucleotide sequence ID" value="NZ_JAFMYV010000010.1"/>
</dbReference>
<evidence type="ECO:0000313" key="3">
    <source>
        <dbReference type="EMBL" id="MBO0938612.1"/>
    </source>
</evidence>
<protein>
    <submittedName>
        <fullName evidence="3">Lipocalin family protein</fullName>
    </submittedName>
</protein>
<dbReference type="AlphaFoldDB" id="A0A939GLH6"/>
<dbReference type="EMBL" id="JAFMYV010000010">
    <property type="protein sequence ID" value="MBO0938612.1"/>
    <property type="molecule type" value="Genomic_DNA"/>
</dbReference>
<proteinExistence type="predicted"/>
<evidence type="ECO:0000313" key="4">
    <source>
        <dbReference type="Proteomes" id="UP000664034"/>
    </source>
</evidence>
<gene>
    <name evidence="3" type="ORF">J2I47_18815</name>
</gene>